<sequence>MTTTLYEDVLDRYRDPTQSLSATSSNNNNNNNNNYKTKRDSLVKLPDDSSSRLHFATYQQPSNTANMLLPTSNDSKNISTSIHNDNSINYINKKSSEQQLDVDSLSLSDIDFRILQTRLSLRAKDEETKSRADEVKSHDRPLYYQPRSTGLKNFYNELKDYIPPNVQLDEGIVEVNTAGSKLAQKQYKYSYSSRDYDEHDLLQSIKDDLEEENEEALTERDVSDNPTGEWENPIVKQAITRQVDLEYYVKMLLRNLLYFLILLTFRSLIEKLIFLYDTRLKAQPVYVQMLKENQQINRLLMNGQVMKLIGRLILIPSLLKLIFASFKLIKGQDQCWDLPLNSKQRELIGLNVDKTNLEEGERDDATLVLRQRKYEADKFEPYKILPKYRQLNQYSMFNIPSSTAKFKSGDKIMTNQSRSSERQSNLKRRMIGDVQGAVTAMNVKTRSDPQPKVLTHDSDNLATPITFSQSRYSTGTIEKAQQEFMKNYGMKL</sequence>
<feature type="region of interest" description="Disordered" evidence="1">
    <location>
        <begin position="1"/>
        <end position="40"/>
    </location>
</feature>
<dbReference type="GO" id="GO:0030474">
    <property type="term" value="P:spindle pole body duplication"/>
    <property type="evidence" value="ECO:0007669"/>
    <property type="project" value="TreeGrafter"/>
</dbReference>
<dbReference type="Proteomes" id="UP000001996">
    <property type="component" value="Unassembled WGS sequence"/>
</dbReference>
<gene>
    <name evidence="2" type="ORF">LELG_00996</name>
</gene>
<dbReference type="GO" id="GO:0070762">
    <property type="term" value="C:nuclear pore transmembrane ring"/>
    <property type="evidence" value="ECO:0007669"/>
    <property type="project" value="TreeGrafter"/>
</dbReference>
<organism evidence="2 3">
    <name type="scientific">Lodderomyces elongisporus (strain ATCC 11503 / CBS 2605 / JCM 1781 / NBRC 1676 / NRRL YB-4239)</name>
    <name type="common">Yeast</name>
    <name type="synonym">Saccharomyces elongisporus</name>
    <dbReference type="NCBI Taxonomy" id="379508"/>
    <lineage>
        <taxon>Eukaryota</taxon>
        <taxon>Fungi</taxon>
        <taxon>Dikarya</taxon>
        <taxon>Ascomycota</taxon>
        <taxon>Saccharomycotina</taxon>
        <taxon>Pichiomycetes</taxon>
        <taxon>Debaryomycetaceae</taxon>
        <taxon>Candida/Lodderomyces clade</taxon>
        <taxon>Lodderomyces</taxon>
    </lineage>
</organism>
<evidence type="ECO:0000313" key="3">
    <source>
        <dbReference type="Proteomes" id="UP000001996"/>
    </source>
</evidence>
<dbReference type="OMA" id="ISTSIHN"/>
<dbReference type="Pfam" id="PF08058">
    <property type="entry name" value="NPCC"/>
    <property type="match status" value="1"/>
</dbReference>
<dbReference type="GeneID" id="5235825"/>
<evidence type="ECO:0000313" key="2">
    <source>
        <dbReference type="EMBL" id="EDK42818.1"/>
    </source>
</evidence>
<proteinExistence type="predicted"/>
<dbReference type="OrthoDB" id="429932at2759"/>
<dbReference type="HOGENOM" id="CLU_037642_0_0_1"/>
<protein>
    <submittedName>
        <fullName evidence="2">Uncharacterized protein</fullName>
    </submittedName>
</protein>
<dbReference type="InterPro" id="IPR012578">
    <property type="entry name" value="Nucl_pore_cmplx"/>
</dbReference>
<dbReference type="STRING" id="379508.A5DUG0"/>
<dbReference type="PANTHER" id="PTHR28003:SF1">
    <property type="entry name" value="NUCLEOPORIN POM34"/>
    <property type="match status" value="1"/>
</dbReference>
<dbReference type="eggNOG" id="ENOG502SEBV">
    <property type="taxonomic scope" value="Eukaryota"/>
</dbReference>
<reference evidence="2 3" key="1">
    <citation type="journal article" date="2009" name="Nature">
        <title>Evolution of pathogenicity and sexual reproduction in eight Candida genomes.</title>
        <authorList>
            <person name="Butler G."/>
            <person name="Rasmussen M.D."/>
            <person name="Lin M.F."/>
            <person name="Santos M.A."/>
            <person name="Sakthikumar S."/>
            <person name="Munro C.A."/>
            <person name="Rheinbay E."/>
            <person name="Grabherr M."/>
            <person name="Forche A."/>
            <person name="Reedy J.L."/>
            <person name="Agrafioti I."/>
            <person name="Arnaud M.B."/>
            <person name="Bates S."/>
            <person name="Brown A.J."/>
            <person name="Brunke S."/>
            <person name="Costanzo M.C."/>
            <person name="Fitzpatrick D.A."/>
            <person name="de Groot P.W."/>
            <person name="Harris D."/>
            <person name="Hoyer L.L."/>
            <person name="Hube B."/>
            <person name="Klis F.M."/>
            <person name="Kodira C."/>
            <person name="Lennard N."/>
            <person name="Logue M.E."/>
            <person name="Martin R."/>
            <person name="Neiman A.M."/>
            <person name="Nikolaou E."/>
            <person name="Quail M.A."/>
            <person name="Quinn J."/>
            <person name="Santos M.C."/>
            <person name="Schmitzberger F.F."/>
            <person name="Sherlock G."/>
            <person name="Shah P."/>
            <person name="Silverstein K.A."/>
            <person name="Skrzypek M.S."/>
            <person name="Soll D."/>
            <person name="Staggs R."/>
            <person name="Stansfield I."/>
            <person name="Stumpf M.P."/>
            <person name="Sudbery P.E."/>
            <person name="Srikantha T."/>
            <person name="Zeng Q."/>
            <person name="Berman J."/>
            <person name="Berriman M."/>
            <person name="Heitman J."/>
            <person name="Gow N.A."/>
            <person name="Lorenz M.C."/>
            <person name="Birren B.W."/>
            <person name="Kellis M."/>
            <person name="Cuomo C.A."/>
        </authorList>
    </citation>
    <scope>NUCLEOTIDE SEQUENCE [LARGE SCALE GENOMIC DNA]</scope>
    <source>
        <strain evidence="3">ATCC 11503 / BCRC 21390 / CBS 2605 / JCM 1781 / NBRC 1676 / NRRL YB-4239</strain>
    </source>
</reference>
<dbReference type="EMBL" id="CH981524">
    <property type="protein sequence ID" value="EDK42818.1"/>
    <property type="molecule type" value="Genomic_DNA"/>
</dbReference>
<keyword evidence="3" id="KW-1185">Reference proteome</keyword>
<dbReference type="GO" id="GO:0005640">
    <property type="term" value="C:nuclear outer membrane"/>
    <property type="evidence" value="ECO:0007669"/>
    <property type="project" value="TreeGrafter"/>
</dbReference>
<dbReference type="PANTHER" id="PTHR28003">
    <property type="entry name" value="NUCLEOPORIN POM34"/>
    <property type="match status" value="1"/>
</dbReference>
<dbReference type="InParanoid" id="A5DUG0"/>
<accession>A5DUG0</accession>
<name>A5DUG0_LODEL</name>
<dbReference type="AlphaFoldDB" id="A5DUG0"/>
<feature type="compositionally biased region" description="Polar residues" evidence="1">
    <location>
        <begin position="16"/>
        <end position="25"/>
    </location>
</feature>
<dbReference type="GO" id="GO:0006606">
    <property type="term" value="P:protein import into nucleus"/>
    <property type="evidence" value="ECO:0007669"/>
    <property type="project" value="TreeGrafter"/>
</dbReference>
<dbReference type="KEGG" id="lel:PVL30_000959"/>
<evidence type="ECO:0000256" key="1">
    <source>
        <dbReference type="SAM" id="MobiDB-lite"/>
    </source>
</evidence>
<dbReference type="VEuPathDB" id="FungiDB:LELG_00996"/>